<dbReference type="InParanoid" id="B7GC36"/>
<evidence type="ECO:0000256" key="2">
    <source>
        <dbReference type="ARBA" id="ARBA00004429"/>
    </source>
</evidence>
<feature type="transmembrane region" description="Helical" evidence="24">
    <location>
        <begin position="504"/>
        <end position="524"/>
    </location>
</feature>
<protein>
    <recommendedName>
        <fullName evidence="22">NAD(P) transhydrogenase, mitochondrial</fullName>
        <ecNumber evidence="5">7.1.1.1</ecNumber>
    </recommendedName>
    <alternativeName>
        <fullName evidence="23">Nicotinamide nucleotide transhydrogenase</fullName>
    </alternativeName>
</protein>
<feature type="domain" description="Alanine dehydrogenase/pyridine nucleotide transhydrogenase NAD(H)-binding" evidence="25">
    <location>
        <begin position="195"/>
        <end position="360"/>
    </location>
</feature>
<keyword evidence="14 24" id="KW-1133">Transmembrane helix</keyword>
<evidence type="ECO:0000256" key="20">
    <source>
        <dbReference type="ARBA" id="ARBA00054910"/>
    </source>
</evidence>
<dbReference type="Pfam" id="PF01262">
    <property type="entry name" value="AlaDh_PNT_C"/>
    <property type="match status" value="1"/>
</dbReference>
<dbReference type="PANTHER" id="PTHR10160">
    <property type="entry name" value="NAD(P) TRANSHYDROGENASE"/>
    <property type="match status" value="1"/>
</dbReference>
<evidence type="ECO:0000256" key="21">
    <source>
        <dbReference type="ARBA" id="ARBA00061558"/>
    </source>
</evidence>
<keyword evidence="6" id="KW-1003">Cell membrane</keyword>
<feature type="transmembrane region" description="Helical" evidence="24">
    <location>
        <begin position="569"/>
        <end position="586"/>
    </location>
</feature>
<comment type="similarity">
    <text evidence="21">In the C-terminal section; belongs to the PNT beta subunit family.</text>
</comment>
<keyword evidence="15" id="KW-0007">Acetylation</keyword>
<dbReference type="SUPFAM" id="SSF51735">
    <property type="entry name" value="NAD(P)-binding Rossmann-fold domains"/>
    <property type="match status" value="1"/>
</dbReference>
<name>B7GC36_PHATC</name>
<dbReference type="InterPro" id="IPR007698">
    <property type="entry name" value="AlaDH/PNT_NAD(H)-bd"/>
</dbReference>
<dbReference type="NCBIfam" id="TIGR00561">
    <property type="entry name" value="pntA"/>
    <property type="match status" value="1"/>
</dbReference>
<reference evidence="28" key="2">
    <citation type="submission" date="2008-08" db="EMBL/GenBank/DDBJ databases">
        <authorList>
            <consortium name="Diatom Consortium"/>
            <person name="Grigoriev I."/>
            <person name="Grimwood J."/>
            <person name="Kuo A."/>
            <person name="Otillar R.P."/>
            <person name="Salamov A."/>
            <person name="Detter J.C."/>
            <person name="Lindquist E."/>
            <person name="Shapiro H."/>
            <person name="Lucas S."/>
            <person name="Glavina del Rio T."/>
            <person name="Pitluck S."/>
            <person name="Rokhsar D."/>
            <person name="Bowler C."/>
        </authorList>
    </citation>
    <scope>GENOME REANNOTATION</scope>
    <source>
        <strain evidence="28">CCAP 1055/1</strain>
    </source>
</reference>
<evidence type="ECO:0000256" key="1">
    <source>
        <dbReference type="ARBA" id="ARBA00004292"/>
    </source>
</evidence>
<evidence type="ECO:0000256" key="23">
    <source>
        <dbReference type="ARBA" id="ARBA00079255"/>
    </source>
</evidence>
<evidence type="ECO:0000256" key="7">
    <source>
        <dbReference type="ARBA" id="ARBA00022519"/>
    </source>
</evidence>
<comment type="function">
    <text evidence="20">The transhydrogenation between NADH and NADP is coupled to respiration and ATP hydrolysis and functions as a proton pump across the membrane. May play a role in reactive oxygen species (ROS) detoxification in the adrenal gland.</text>
</comment>
<keyword evidence="28" id="KW-1185">Reference proteome</keyword>
<dbReference type="GO" id="GO:0006740">
    <property type="term" value="P:NADPH regeneration"/>
    <property type="evidence" value="ECO:0007669"/>
    <property type="project" value="TreeGrafter"/>
</dbReference>
<dbReference type="GO" id="GO:0005886">
    <property type="term" value="C:plasma membrane"/>
    <property type="evidence" value="ECO:0007669"/>
    <property type="project" value="UniProtKB-SubCell"/>
</dbReference>
<gene>
    <name evidence="27" type="ORF">PHATRDRAFT_23552</name>
</gene>
<feature type="transmembrane region" description="Helical" evidence="24">
    <location>
        <begin position="530"/>
        <end position="557"/>
    </location>
</feature>
<accession>B7GC36</accession>
<evidence type="ECO:0000256" key="18">
    <source>
        <dbReference type="ARBA" id="ARBA00023136"/>
    </source>
</evidence>
<feature type="transmembrane region" description="Helical" evidence="24">
    <location>
        <begin position="680"/>
        <end position="700"/>
    </location>
</feature>
<evidence type="ECO:0000256" key="11">
    <source>
        <dbReference type="ARBA" id="ARBA00022857"/>
    </source>
</evidence>
<dbReference type="InterPro" id="IPR034300">
    <property type="entry name" value="PNTB-like"/>
</dbReference>
<keyword evidence="7" id="KW-0997">Cell inner membrane</keyword>
<dbReference type="STRING" id="556484.B7GC36"/>
<evidence type="ECO:0000256" key="22">
    <source>
        <dbReference type="ARBA" id="ARBA00074145"/>
    </source>
</evidence>
<evidence type="ECO:0000256" key="16">
    <source>
        <dbReference type="ARBA" id="ARBA00023027"/>
    </source>
</evidence>
<dbReference type="Pfam" id="PF12769">
    <property type="entry name" value="PNTB_4TM"/>
    <property type="match status" value="1"/>
</dbReference>
<keyword evidence="11" id="KW-0521">NADP</keyword>
<proteinExistence type="inferred from homology"/>
<keyword evidence="10" id="KW-0999">Mitochondrion inner membrane</keyword>
<keyword evidence="13" id="KW-1278">Translocase</keyword>
<dbReference type="InterPro" id="IPR026255">
    <property type="entry name" value="NADP_transhyd_a"/>
</dbReference>
<keyword evidence="12" id="KW-0809">Transit peptide</keyword>
<comment type="similarity">
    <text evidence="3">In the N-terminal section; belongs to the AlaDH/PNT family.</text>
</comment>
<dbReference type="GO" id="GO:0005743">
    <property type="term" value="C:mitochondrial inner membrane"/>
    <property type="evidence" value="ECO:0007669"/>
    <property type="project" value="UniProtKB-SubCell"/>
</dbReference>
<comment type="subunit">
    <text evidence="4">Homodimer.</text>
</comment>
<dbReference type="SMART" id="SM01003">
    <property type="entry name" value="AlaDh_PNT_N"/>
    <property type="match status" value="1"/>
</dbReference>
<dbReference type="InterPro" id="IPR007886">
    <property type="entry name" value="AlaDH/PNT_N"/>
</dbReference>
<feature type="transmembrane region" description="Helical" evidence="24">
    <location>
        <begin position="754"/>
        <end position="772"/>
    </location>
</feature>
<dbReference type="FunFam" id="3.40.50.720:FF:000028">
    <property type="entry name" value="NAD(P) transhydrogenase subunit alpha"/>
    <property type="match status" value="1"/>
</dbReference>
<dbReference type="AlphaFoldDB" id="B7GC36"/>
<evidence type="ECO:0000313" key="27">
    <source>
        <dbReference type="EMBL" id="EEC43794.1"/>
    </source>
</evidence>
<dbReference type="OrthoDB" id="37244at2759"/>
<dbReference type="SUPFAM" id="SSF52283">
    <property type="entry name" value="Formate/glycerate dehydrogenase catalytic domain-like"/>
    <property type="match status" value="1"/>
</dbReference>
<dbReference type="InterPro" id="IPR024605">
    <property type="entry name" value="NADP_transhyd_a_C"/>
</dbReference>
<keyword evidence="16" id="KW-0520">NAD</keyword>
<evidence type="ECO:0000256" key="4">
    <source>
        <dbReference type="ARBA" id="ARBA00011738"/>
    </source>
</evidence>
<dbReference type="Proteomes" id="UP000000759">
    <property type="component" value="Chromosome 25"/>
</dbReference>
<dbReference type="EC" id="7.1.1.1" evidence="5"/>
<dbReference type="Gene3D" id="3.40.50.1220">
    <property type="entry name" value="TPP-binding domain"/>
    <property type="match status" value="1"/>
</dbReference>
<evidence type="ECO:0000256" key="3">
    <source>
        <dbReference type="ARBA" id="ARBA00005624"/>
    </source>
</evidence>
<dbReference type="HOGENOM" id="CLU_232892_0_0_1"/>
<feature type="transmembrane region" description="Helical" evidence="24">
    <location>
        <begin position="825"/>
        <end position="846"/>
    </location>
</feature>
<evidence type="ECO:0000256" key="9">
    <source>
        <dbReference type="ARBA" id="ARBA00022741"/>
    </source>
</evidence>
<dbReference type="InterPro" id="IPR029035">
    <property type="entry name" value="DHS-like_NAD/FAD-binding_dom"/>
</dbReference>
<evidence type="ECO:0000256" key="5">
    <source>
        <dbReference type="ARBA" id="ARBA00012943"/>
    </source>
</evidence>
<dbReference type="PaxDb" id="2850-Phatr23552"/>
<evidence type="ECO:0000256" key="6">
    <source>
        <dbReference type="ARBA" id="ARBA00022475"/>
    </source>
</evidence>
<evidence type="ECO:0000256" key="15">
    <source>
        <dbReference type="ARBA" id="ARBA00022990"/>
    </source>
</evidence>
<dbReference type="Gene3D" id="3.40.50.720">
    <property type="entry name" value="NAD(P)-binding Rossmann-like Domain"/>
    <property type="match status" value="2"/>
</dbReference>
<dbReference type="GO" id="GO:0050661">
    <property type="term" value="F:NADP binding"/>
    <property type="evidence" value="ECO:0007669"/>
    <property type="project" value="TreeGrafter"/>
</dbReference>
<evidence type="ECO:0000256" key="8">
    <source>
        <dbReference type="ARBA" id="ARBA00022692"/>
    </source>
</evidence>
<dbReference type="KEGG" id="pti:PHATRDRAFT_23552"/>
<dbReference type="PANTHER" id="PTHR10160:SF19">
    <property type="entry name" value="PROTON-TRANSLOCATING NAD(P)(+) TRANSHYDROGENASE"/>
    <property type="match status" value="1"/>
</dbReference>
<keyword evidence="17" id="KW-0496">Mitochondrion</keyword>
<comment type="catalytic activity">
    <reaction evidence="19">
        <text>NAD(+) + NADPH + H(+)(in) = NADH + NADP(+) + H(+)(out)</text>
        <dbReference type="Rhea" id="RHEA:47992"/>
        <dbReference type="ChEBI" id="CHEBI:15378"/>
        <dbReference type="ChEBI" id="CHEBI:57540"/>
        <dbReference type="ChEBI" id="CHEBI:57783"/>
        <dbReference type="ChEBI" id="CHEBI:57945"/>
        <dbReference type="ChEBI" id="CHEBI:58349"/>
        <dbReference type="EC" id="7.1.1.1"/>
    </reaction>
</comment>
<dbReference type="Pfam" id="PF05222">
    <property type="entry name" value="AlaDh_PNT_N"/>
    <property type="match status" value="1"/>
</dbReference>
<dbReference type="CDD" id="cd05304">
    <property type="entry name" value="Rubrum_tdh"/>
    <property type="match status" value="1"/>
</dbReference>
<reference evidence="27 28" key="1">
    <citation type="journal article" date="2008" name="Nature">
        <title>The Phaeodactylum genome reveals the evolutionary history of diatom genomes.</title>
        <authorList>
            <person name="Bowler C."/>
            <person name="Allen A.E."/>
            <person name="Badger J.H."/>
            <person name="Grimwood J."/>
            <person name="Jabbari K."/>
            <person name="Kuo A."/>
            <person name="Maheswari U."/>
            <person name="Martens C."/>
            <person name="Maumus F."/>
            <person name="Otillar R.P."/>
            <person name="Rayko E."/>
            <person name="Salamov A."/>
            <person name="Vandepoele K."/>
            <person name="Beszteri B."/>
            <person name="Gruber A."/>
            <person name="Heijde M."/>
            <person name="Katinka M."/>
            <person name="Mock T."/>
            <person name="Valentin K."/>
            <person name="Verret F."/>
            <person name="Berges J.A."/>
            <person name="Brownlee C."/>
            <person name="Cadoret J.P."/>
            <person name="Chiovitti A."/>
            <person name="Choi C.J."/>
            <person name="Coesel S."/>
            <person name="De Martino A."/>
            <person name="Detter J.C."/>
            <person name="Durkin C."/>
            <person name="Falciatore A."/>
            <person name="Fournet J."/>
            <person name="Haruta M."/>
            <person name="Huysman M.J."/>
            <person name="Jenkins B.D."/>
            <person name="Jiroutova K."/>
            <person name="Jorgensen R.E."/>
            <person name="Joubert Y."/>
            <person name="Kaplan A."/>
            <person name="Kroger N."/>
            <person name="Kroth P.G."/>
            <person name="La Roche J."/>
            <person name="Lindquist E."/>
            <person name="Lommer M."/>
            <person name="Martin-Jezequel V."/>
            <person name="Lopez P.J."/>
            <person name="Lucas S."/>
            <person name="Mangogna M."/>
            <person name="McGinnis K."/>
            <person name="Medlin L.K."/>
            <person name="Montsant A."/>
            <person name="Oudot-Le Secq M.P."/>
            <person name="Napoli C."/>
            <person name="Obornik M."/>
            <person name="Parker M.S."/>
            <person name="Petit J.L."/>
            <person name="Porcel B.M."/>
            <person name="Poulsen N."/>
            <person name="Robison M."/>
            <person name="Rychlewski L."/>
            <person name="Rynearson T.A."/>
            <person name="Schmutz J."/>
            <person name="Shapiro H."/>
            <person name="Siaut M."/>
            <person name="Stanley M."/>
            <person name="Sussman M.R."/>
            <person name="Taylor A.R."/>
            <person name="Vardi A."/>
            <person name="von Dassow P."/>
            <person name="Vyverman W."/>
            <person name="Willis A."/>
            <person name="Wyrwicz L.S."/>
            <person name="Rokhsar D.S."/>
            <person name="Weissenbach J."/>
            <person name="Armbrust E.V."/>
            <person name="Green B.R."/>
            <person name="Van de Peer Y."/>
            <person name="Grigoriev I.V."/>
        </authorList>
    </citation>
    <scope>NUCLEOTIDE SEQUENCE [LARGE SCALE GENOMIC DNA]</scope>
    <source>
        <strain evidence="27 28">CCAP 1055/1</strain>
    </source>
</reference>
<dbReference type="GO" id="GO:0008750">
    <property type="term" value="F:proton-translocating NAD(P)+ transhydrogenase activity"/>
    <property type="evidence" value="ECO:0007669"/>
    <property type="project" value="UniProtKB-EC"/>
</dbReference>
<evidence type="ECO:0000313" key="28">
    <source>
        <dbReference type="Proteomes" id="UP000000759"/>
    </source>
</evidence>
<evidence type="ECO:0000256" key="10">
    <source>
        <dbReference type="ARBA" id="ARBA00022792"/>
    </source>
</evidence>
<evidence type="ECO:0000256" key="14">
    <source>
        <dbReference type="ARBA" id="ARBA00022989"/>
    </source>
</evidence>
<dbReference type="eggNOG" id="ENOG502QQ0A">
    <property type="taxonomic scope" value="Eukaryota"/>
</dbReference>
<evidence type="ECO:0000256" key="19">
    <source>
        <dbReference type="ARBA" id="ARBA00048202"/>
    </source>
</evidence>
<feature type="domain" description="Alanine dehydrogenase/pyridine nucleotide transhydrogenase N-terminal" evidence="26">
    <location>
        <begin position="56"/>
        <end position="186"/>
    </location>
</feature>
<keyword evidence="9" id="KW-0547">Nucleotide-binding</keyword>
<organism evidence="27 28">
    <name type="scientific">Phaeodactylum tricornutum (strain CCAP 1055/1)</name>
    <dbReference type="NCBI Taxonomy" id="556484"/>
    <lineage>
        <taxon>Eukaryota</taxon>
        <taxon>Sar</taxon>
        <taxon>Stramenopiles</taxon>
        <taxon>Ochrophyta</taxon>
        <taxon>Bacillariophyta</taxon>
        <taxon>Bacillariophyceae</taxon>
        <taxon>Bacillariophycidae</taxon>
        <taxon>Naviculales</taxon>
        <taxon>Phaeodactylaceae</taxon>
        <taxon>Phaeodactylum</taxon>
    </lineage>
</organism>
<keyword evidence="18 24" id="KW-0472">Membrane</keyword>
<dbReference type="InterPro" id="IPR036291">
    <property type="entry name" value="NAD(P)-bd_dom_sf"/>
</dbReference>
<evidence type="ECO:0000256" key="12">
    <source>
        <dbReference type="ARBA" id="ARBA00022946"/>
    </source>
</evidence>
<evidence type="ECO:0000256" key="24">
    <source>
        <dbReference type="SAM" id="Phobius"/>
    </source>
</evidence>
<dbReference type="SUPFAM" id="SSF52467">
    <property type="entry name" value="DHS-like NAD/FAD-binding domain"/>
    <property type="match status" value="1"/>
</dbReference>
<dbReference type="FunFam" id="3.40.50.1220:FF:000002">
    <property type="entry name" value="NAD(P) transhydrogenase subunit beta"/>
    <property type="match status" value="1"/>
</dbReference>
<evidence type="ECO:0000259" key="25">
    <source>
        <dbReference type="SMART" id="SM01002"/>
    </source>
</evidence>
<comment type="subcellular location">
    <subcellularLocation>
        <location evidence="2">Cell inner membrane</location>
        <topology evidence="2">Multi-pass membrane protein</topology>
    </subcellularLocation>
    <subcellularLocation>
        <location evidence="1">Mitochondrion inner membrane</location>
        <topology evidence="1">Multi-pass membrane protein</topology>
        <orientation evidence="1">Matrix side</orientation>
    </subcellularLocation>
</comment>
<sequence>MTSRLLRAVTLSPPTWQRSYRVVRHFTSSSVYGQKSSTPVDDTPPLGVAYNSLTVGIPKETYALEKRVAATPESVARLVAPGFSVVVEEGAGRNSFFSNADYEAAGAKIVPNIWTESDIVLKVRRTNQATLLGNKTLISFVYPKQNEALVNQLASQQATVLAMDCIPRTLSRGQTYDALSSQANISGYRAVLEASNEFGRFFAGQMTAAGKVPPAKVLVIGTGVAGLAAIQTAKNMGAVVRAFDVRPVTKEQVEAMGAQFLEVDYSEDGSAAGGYAKEMSKEWHAAARAMLTKQCADVDIVITTALIPGRQAPIMVTKEMVAQMKNGSVTVDLAAEAGGNVETTVKDKKFVTENGVTCLGYTDLPSRLPTTSSSLYSNNISKLLLSAGPQTTKKPGFFYLDHNDDAVRGMLVLEKGKMMYPAPLPPAPAAPAKEKKDAAPVVIDYKAPFLQGAKTAGILSTSILAFGAVAPNPAFSSMFTTFALSNVIGVQVVMGVTHSLHSPLMAVTNAISGTTALGGMHLYAHSTSVAATLLGAAATTLSTVNIVGGFIVTTKMLDMFKRPDDPPEYYHLYGIPAATTMGLYGIGTMTGKFPELDASAATLSGLLCIGGIAGLASQKTARLGAVSGQSGVALGVASTMGHLNPTIGTAAGITALMGVGAVAGKYIGDRVEPTSLPQTVAAFHSLVGLAASAAAVGDYWNCPDTTQLDGVHLASIYLATVIGSVTATGSLVAFGKLDGRLGSAPLKLAQRDKINAGLGAATLGAGAVVMGAPEVGTGMAALSSALTTSGVLGWHMTASIGGADMPVVITVLNSYSGWALCAEGFMLDMPILTTVGALIGCSGAALTKIMCDAMNRDILSVILGGYGTKATAGGEAMHFEGEATMTNVDDTVRLLTESEKIIVVPGYGLAVAHAQYPLKEMVDVLIKAGKKVRFAIHPVAGRMPGQLNVLLAEAGVPYDIVEEMEEINDDFKDTDVTLVIGANDTVNSAAEDDPNSQIAGMPVLRVWNSNQVIVMKRSLAAGYAGVDNPVFIKDNTDMLLGDAKDTVEKLAVGVKTFYGK</sequence>
<evidence type="ECO:0000259" key="26">
    <source>
        <dbReference type="SMART" id="SM01003"/>
    </source>
</evidence>
<dbReference type="Pfam" id="PF02233">
    <property type="entry name" value="PNTB"/>
    <property type="match status" value="1"/>
</dbReference>
<dbReference type="EMBL" id="CM000627">
    <property type="protein sequence ID" value="EEC43794.1"/>
    <property type="molecule type" value="Genomic_DNA"/>
</dbReference>
<feature type="transmembrane region" description="Helical" evidence="24">
    <location>
        <begin position="647"/>
        <end position="668"/>
    </location>
</feature>
<feature type="transmembrane region" description="Helical" evidence="24">
    <location>
        <begin position="478"/>
        <end position="497"/>
    </location>
</feature>
<dbReference type="SMART" id="SM01002">
    <property type="entry name" value="AlaDh_PNT_C"/>
    <property type="match status" value="1"/>
</dbReference>
<dbReference type="RefSeq" id="XP_002184735.1">
    <property type="nucleotide sequence ID" value="XM_002184699.1"/>
</dbReference>
<feature type="transmembrane region" description="Helical" evidence="24">
    <location>
        <begin position="712"/>
        <end position="734"/>
    </location>
</feature>
<dbReference type="GeneID" id="7198495"/>
<dbReference type="NCBIfam" id="NF006942">
    <property type="entry name" value="PRK09424.1"/>
    <property type="match status" value="1"/>
</dbReference>
<keyword evidence="8 24" id="KW-0812">Transmembrane</keyword>
<evidence type="ECO:0000256" key="17">
    <source>
        <dbReference type="ARBA" id="ARBA00023128"/>
    </source>
</evidence>
<evidence type="ECO:0000256" key="13">
    <source>
        <dbReference type="ARBA" id="ARBA00022967"/>
    </source>
</evidence>